<comment type="function">
    <text evidence="9">TFIIF is a general transcription initiation factor that binds to RNA polymerase II and helps to recruit it to the initiation complex in collaboration with TFIIB.</text>
</comment>
<dbReference type="InterPro" id="IPR011039">
    <property type="entry name" value="TFIIF_interaction"/>
</dbReference>
<evidence type="ECO:0000313" key="13">
    <source>
        <dbReference type="Proteomes" id="UP001367676"/>
    </source>
</evidence>
<keyword evidence="5 9" id="KW-0238">DNA-binding</keyword>
<evidence type="ECO:0000259" key="11">
    <source>
        <dbReference type="Pfam" id="PF17683"/>
    </source>
</evidence>
<dbReference type="AlphaFoldDB" id="A0AAN9XZG1"/>
<evidence type="ECO:0000256" key="8">
    <source>
        <dbReference type="ARBA" id="ARBA00033388"/>
    </source>
</evidence>
<organism evidence="12 13">
    <name type="scientific">Parthenolecanium corni</name>
    <dbReference type="NCBI Taxonomy" id="536013"/>
    <lineage>
        <taxon>Eukaryota</taxon>
        <taxon>Metazoa</taxon>
        <taxon>Ecdysozoa</taxon>
        <taxon>Arthropoda</taxon>
        <taxon>Hexapoda</taxon>
        <taxon>Insecta</taxon>
        <taxon>Pterygota</taxon>
        <taxon>Neoptera</taxon>
        <taxon>Paraneoptera</taxon>
        <taxon>Hemiptera</taxon>
        <taxon>Sternorrhyncha</taxon>
        <taxon>Coccoidea</taxon>
        <taxon>Coccidae</taxon>
        <taxon>Parthenolecanium</taxon>
    </lineage>
</organism>
<evidence type="ECO:0000256" key="7">
    <source>
        <dbReference type="ARBA" id="ARBA00023242"/>
    </source>
</evidence>
<dbReference type="Proteomes" id="UP001367676">
    <property type="component" value="Unassembled WGS sequence"/>
</dbReference>
<dbReference type="InterPro" id="IPR040450">
    <property type="entry name" value="TFIIF_beta_HTH"/>
</dbReference>
<accession>A0AAN9XZG1</accession>
<evidence type="ECO:0000313" key="12">
    <source>
        <dbReference type="EMBL" id="KAK7576154.1"/>
    </source>
</evidence>
<dbReference type="InterPro" id="IPR036390">
    <property type="entry name" value="WH_DNA-bd_sf"/>
</dbReference>
<proteinExistence type="inferred from homology"/>
<protein>
    <recommendedName>
        <fullName evidence="3 9">General transcription factor IIF subunit 2</fullName>
    </recommendedName>
    <alternativeName>
        <fullName evidence="8 9">Transcription initiation factor IIF subunit beta</fullName>
    </alternativeName>
</protein>
<comment type="similarity">
    <text evidence="2 9">Belongs to the TFIIF beta subunit family.</text>
</comment>
<dbReference type="GO" id="GO:0006367">
    <property type="term" value="P:transcription initiation at RNA polymerase II promoter"/>
    <property type="evidence" value="ECO:0007669"/>
    <property type="project" value="UniProtKB-UniRule"/>
</dbReference>
<dbReference type="GO" id="GO:0005674">
    <property type="term" value="C:transcription factor TFIIF complex"/>
    <property type="evidence" value="ECO:0007669"/>
    <property type="project" value="InterPro"/>
</dbReference>
<dbReference type="EMBL" id="JBBCAQ010000036">
    <property type="protein sequence ID" value="KAK7576154.1"/>
    <property type="molecule type" value="Genomic_DNA"/>
</dbReference>
<comment type="subcellular location">
    <subcellularLocation>
        <location evidence="1 9">Nucleus</location>
    </subcellularLocation>
</comment>
<evidence type="ECO:0000256" key="3">
    <source>
        <dbReference type="ARBA" id="ARBA00020815"/>
    </source>
</evidence>
<dbReference type="Pfam" id="PF02270">
    <property type="entry name" value="TFIIF_beta"/>
    <property type="match status" value="1"/>
</dbReference>
<dbReference type="CDD" id="cd07980">
    <property type="entry name" value="TFIIF_beta"/>
    <property type="match status" value="1"/>
</dbReference>
<evidence type="ECO:0000256" key="5">
    <source>
        <dbReference type="ARBA" id="ARBA00023125"/>
    </source>
</evidence>
<dbReference type="PIRSF" id="PIRSF015849">
    <property type="entry name" value="TFIIF-beta"/>
    <property type="match status" value="1"/>
</dbReference>
<dbReference type="InterPro" id="IPR040504">
    <property type="entry name" value="TFIIF_beta_N"/>
</dbReference>
<evidence type="ECO:0000256" key="1">
    <source>
        <dbReference type="ARBA" id="ARBA00004123"/>
    </source>
</evidence>
<feature type="domain" description="TFIIF beta subunit HTH" evidence="10">
    <location>
        <begin position="187"/>
        <end position="250"/>
    </location>
</feature>
<name>A0AAN9XZG1_9HEMI</name>
<keyword evidence="4 9" id="KW-0805">Transcription regulation</keyword>
<dbReference type="InterPro" id="IPR036388">
    <property type="entry name" value="WH-like_DNA-bd_sf"/>
</dbReference>
<sequence length="266" mass="30703">MANSTPHTDKELDVNNSSRGIWLVKVPKYIASKWEKAPSSIEVGKLKINRNASQKVQVSLTLSESMLCMDTDNQESIPRNHKLDVTPVTRQVLGVFSQTAGSYKMEEGVSEPDKLVLEGKIVQRLECKPYADDDYMKMKLESFKRAHQPVRFVKQLDRVVQNYKPVANHKNLIEYDAKKKAEGKRLRDDKDAVLDMLFKAFDKHQYYHFRDLVLITKQPPGYLKDILKEVCSQNMKNPHKNMWELKPEYRHYKKEETDAGASTSSA</sequence>
<dbReference type="Gene3D" id="1.10.10.10">
    <property type="entry name" value="Winged helix-like DNA-binding domain superfamily/Winged helix DNA-binding domain"/>
    <property type="match status" value="1"/>
</dbReference>
<dbReference type="GO" id="GO:0006368">
    <property type="term" value="P:transcription elongation by RNA polymerase II"/>
    <property type="evidence" value="ECO:0007669"/>
    <property type="project" value="UniProtKB-ARBA"/>
</dbReference>
<reference evidence="12 13" key="1">
    <citation type="submission" date="2024-03" db="EMBL/GenBank/DDBJ databases">
        <title>Adaptation during the transition from Ophiocordyceps entomopathogen to insect associate is accompanied by gene loss and intensified selection.</title>
        <authorList>
            <person name="Ward C.M."/>
            <person name="Onetto C.A."/>
            <person name="Borneman A.R."/>
        </authorList>
    </citation>
    <scope>NUCLEOTIDE SEQUENCE [LARGE SCALE GENOMIC DNA]</scope>
    <source>
        <strain evidence="12">AWRI1</strain>
        <tissue evidence="12">Single Adult Female</tissue>
    </source>
</reference>
<evidence type="ECO:0000256" key="2">
    <source>
        <dbReference type="ARBA" id="ARBA00009543"/>
    </source>
</evidence>
<evidence type="ECO:0000256" key="4">
    <source>
        <dbReference type="ARBA" id="ARBA00023015"/>
    </source>
</evidence>
<dbReference type="PANTHER" id="PTHR10445">
    <property type="entry name" value="GENERAL TRANSCRIPTION FACTOR IIF SUBUNIT 2"/>
    <property type="match status" value="1"/>
</dbReference>
<dbReference type="InterPro" id="IPR003196">
    <property type="entry name" value="TFIIF_beta"/>
</dbReference>
<dbReference type="Pfam" id="PF17683">
    <property type="entry name" value="TFIIF_beta_N"/>
    <property type="match status" value="1"/>
</dbReference>
<keyword evidence="7 9" id="KW-0539">Nucleus</keyword>
<dbReference type="PANTHER" id="PTHR10445:SF0">
    <property type="entry name" value="GENERAL TRANSCRIPTION FACTOR IIF SUBUNIT 2"/>
    <property type="match status" value="1"/>
</dbReference>
<keyword evidence="6 9" id="KW-0804">Transcription</keyword>
<gene>
    <name evidence="12" type="ORF">V9T40_012440</name>
</gene>
<feature type="domain" description="TFIIF beta subunit N-terminal" evidence="11">
    <location>
        <begin position="19"/>
        <end position="99"/>
    </location>
</feature>
<evidence type="ECO:0000259" key="10">
    <source>
        <dbReference type="Pfam" id="PF02270"/>
    </source>
</evidence>
<evidence type="ECO:0000256" key="9">
    <source>
        <dbReference type="PIRNR" id="PIRNR015849"/>
    </source>
</evidence>
<comment type="caution">
    <text evidence="12">The sequence shown here is derived from an EMBL/GenBank/DDBJ whole genome shotgun (WGS) entry which is preliminary data.</text>
</comment>
<dbReference type="SUPFAM" id="SSF50916">
    <property type="entry name" value="Rap30/74 interaction domains"/>
    <property type="match status" value="1"/>
</dbReference>
<dbReference type="GO" id="GO:0003677">
    <property type="term" value="F:DNA binding"/>
    <property type="evidence" value="ECO:0007669"/>
    <property type="project" value="UniProtKB-UniRule"/>
</dbReference>
<dbReference type="SUPFAM" id="SSF46785">
    <property type="entry name" value="Winged helix' DNA-binding domain"/>
    <property type="match status" value="1"/>
</dbReference>
<dbReference type="FunFam" id="1.10.10.10:FF:000035">
    <property type="entry name" value="General transcription factor IIF subunit 2"/>
    <property type="match status" value="1"/>
</dbReference>
<evidence type="ECO:0000256" key="6">
    <source>
        <dbReference type="ARBA" id="ARBA00023163"/>
    </source>
</evidence>
<keyword evidence="13" id="KW-1185">Reference proteome</keyword>